<comment type="caution">
    <text evidence="8">The sequence shown here is derived from an EMBL/GenBank/DDBJ whole genome shotgun (WGS) entry which is preliminary data.</text>
</comment>
<evidence type="ECO:0000256" key="3">
    <source>
        <dbReference type="ARBA" id="ARBA00024226"/>
    </source>
</evidence>
<dbReference type="Gene3D" id="3.40.605.10">
    <property type="entry name" value="Aldehyde Dehydrogenase, Chain A, domain 1"/>
    <property type="match status" value="2"/>
</dbReference>
<reference evidence="8 9" key="1">
    <citation type="journal article" date="2012" name="Eukaryot. Cell">
        <title>Genome sequence of the fungus Glarea lozoyensis: the first genome sequence of a species from the Helotiaceae family.</title>
        <authorList>
            <person name="Youssar L."/>
            <person name="Gruening B.A."/>
            <person name="Erxleben A."/>
            <person name="Guenther S."/>
            <person name="Huettel W."/>
        </authorList>
    </citation>
    <scope>NUCLEOTIDE SEQUENCE [LARGE SCALE GENOMIC DNA]</scope>
    <source>
        <strain evidence="9">ATCC 74030 / MF5533</strain>
    </source>
</reference>
<accession>H0EVA9</accession>
<dbReference type="InterPro" id="IPR016162">
    <property type="entry name" value="Ald_DH_N"/>
</dbReference>
<dbReference type="OrthoDB" id="310895at2759"/>
<comment type="catalytic activity">
    <reaction evidence="4">
        <text>an aldehyde + NAD(+) + H2O = a carboxylate + NADH + 2 H(+)</text>
        <dbReference type="Rhea" id="RHEA:16185"/>
        <dbReference type="ChEBI" id="CHEBI:15377"/>
        <dbReference type="ChEBI" id="CHEBI:15378"/>
        <dbReference type="ChEBI" id="CHEBI:17478"/>
        <dbReference type="ChEBI" id="CHEBI:29067"/>
        <dbReference type="ChEBI" id="CHEBI:57540"/>
        <dbReference type="ChEBI" id="CHEBI:57945"/>
        <dbReference type="EC" id="1.2.1.3"/>
    </reaction>
</comment>
<organism evidence="8 9">
    <name type="scientific">Glarea lozoyensis (strain ATCC 74030 / MF5533)</name>
    <dbReference type="NCBI Taxonomy" id="1104152"/>
    <lineage>
        <taxon>Eukaryota</taxon>
        <taxon>Fungi</taxon>
        <taxon>Dikarya</taxon>
        <taxon>Ascomycota</taxon>
        <taxon>Pezizomycotina</taxon>
        <taxon>Leotiomycetes</taxon>
        <taxon>Helotiales</taxon>
        <taxon>Helotiaceae</taxon>
        <taxon>Glarea</taxon>
    </lineage>
</organism>
<dbReference type="HOGENOM" id="CLU_005391_0_0_1"/>
<dbReference type="GO" id="GO:0004029">
    <property type="term" value="F:aldehyde dehydrogenase (NAD+) activity"/>
    <property type="evidence" value="ECO:0007669"/>
    <property type="project" value="UniProtKB-EC"/>
</dbReference>
<dbReference type="InterPro" id="IPR029510">
    <property type="entry name" value="Ald_DH_CS_GLU"/>
</dbReference>
<dbReference type="PROSITE" id="PS00070">
    <property type="entry name" value="ALDEHYDE_DEHYDR_CYS"/>
    <property type="match status" value="1"/>
</dbReference>
<evidence type="ECO:0000256" key="2">
    <source>
        <dbReference type="ARBA" id="ARBA00023002"/>
    </source>
</evidence>
<dbReference type="InterPro" id="IPR016163">
    <property type="entry name" value="Ald_DH_C"/>
</dbReference>
<feature type="domain" description="Aldehyde dehydrogenase" evidence="7">
    <location>
        <begin position="30"/>
        <end position="102"/>
    </location>
</feature>
<evidence type="ECO:0000313" key="9">
    <source>
        <dbReference type="Proteomes" id="UP000005446"/>
    </source>
</evidence>
<protein>
    <recommendedName>
        <fullName evidence="3">aldehyde dehydrogenase (NAD(+))</fullName>
        <ecNumber evidence="3">1.2.1.3</ecNumber>
    </recommendedName>
</protein>
<dbReference type="InParanoid" id="H0EVA9"/>
<dbReference type="InterPro" id="IPR016161">
    <property type="entry name" value="Ald_DH/histidinol_DH"/>
</dbReference>
<dbReference type="Gene3D" id="3.40.309.10">
    <property type="entry name" value="Aldehyde Dehydrogenase, Chain A, domain 2"/>
    <property type="match status" value="1"/>
</dbReference>
<feature type="active site" evidence="5">
    <location>
        <position position="158"/>
    </location>
</feature>
<dbReference type="PROSITE" id="PS00687">
    <property type="entry name" value="ALDEHYDE_DEHYDR_GLU"/>
    <property type="match status" value="1"/>
</dbReference>
<evidence type="ECO:0000256" key="4">
    <source>
        <dbReference type="ARBA" id="ARBA00049194"/>
    </source>
</evidence>
<comment type="similarity">
    <text evidence="1 6">Belongs to the aldehyde dehydrogenase family.</text>
</comment>
<dbReference type="AlphaFoldDB" id="H0EVA9"/>
<dbReference type="Proteomes" id="UP000005446">
    <property type="component" value="Unassembled WGS sequence"/>
</dbReference>
<sequence length="391" mass="42956">MNGTKETPIEFEKFHNIVDGLPRSSTNFHRGTNPSDGKELWEVPIASENDLDDAVEAARKAFKTWSKTKWEDRQEIIKNIAKEFMKYEAEMGKLVMLEGGKPKFLPPGVLQALNGDDKLGPLMTEHPGINMITFTGSTPTGKRVMASCAKTLKRVTLELGGNSAAIICPDVDVNKVAPKVALAAFFNSGQICVASKRLYVHKDIYADMLAAVKKVVEGWKTAPAVEEGTMLGPVQNKMQHAIVKDFFEDCASQGYDFALQGEVGKGEGFVVQPAIIDNPPDDSRIVREEQFGPIVPMLQWEDEDEVIARVNDTTTGLGGAVYCADLDRAQRLASRIEAGNIWINSNEKPLPNAFFSGWKESGIGGESGRLGLYNYMNTQVTHLYKADVAKL</sequence>
<evidence type="ECO:0000259" key="7">
    <source>
        <dbReference type="Pfam" id="PF00171"/>
    </source>
</evidence>
<evidence type="ECO:0000256" key="6">
    <source>
        <dbReference type="RuleBase" id="RU003345"/>
    </source>
</evidence>
<feature type="domain" description="Aldehyde dehydrogenase" evidence="7">
    <location>
        <begin position="105"/>
        <end position="379"/>
    </location>
</feature>
<dbReference type="Pfam" id="PF00171">
    <property type="entry name" value="Aldedh"/>
    <property type="match status" value="2"/>
</dbReference>
<evidence type="ECO:0000313" key="8">
    <source>
        <dbReference type="EMBL" id="EHK97551.1"/>
    </source>
</evidence>
<evidence type="ECO:0000256" key="5">
    <source>
        <dbReference type="PROSITE-ProRule" id="PRU10007"/>
    </source>
</evidence>
<gene>
    <name evidence="8" type="ORF">M7I_6704</name>
</gene>
<dbReference type="PANTHER" id="PTHR11699">
    <property type="entry name" value="ALDEHYDE DEHYDROGENASE-RELATED"/>
    <property type="match status" value="1"/>
</dbReference>
<dbReference type="EMBL" id="AGUE01000189">
    <property type="protein sequence ID" value="EHK97551.1"/>
    <property type="molecule type" value="Genomic_DNA"/>
</dbReference>
<evidence type="ECO:0000256" key="1">
    <source>
        <dbReference type="ARBA" id="ARBA00009986"/>
    </source>
</evidence>
<proteinExistence type="inferred from homology"/>
<dbReference type="SUPFAM" id="SSF53720">
    <property type="entry name" value="ALDH-like"/>
    <property type="match status" value="1"/>
</dbReference>
<dbReference type="EC" id="1.2.1.3" evidence="3"/>
<dbReference type="InterPro" id="IPR016160">
    <property type="entry name" value="Ald_DH_CS_CYS"/>
</dbReference>
<keyword evidence="9" id="KW-1185">Reference proteome</keyword>
<keyword evidence="2 6" id="KW-0560">Oxidoreductase</keyword>
<dbReference type="InterPro" id="IPR015590">
    <property type="entry name" value="Aldehyde_DH_dom"/>
</dbReference>
<name>H0EVA9_GLAL7</name>